<evidence type="ECO:0000259" key="2">
    <source>
        <dbReference type="Pfam" id="PF13556"/>
    </source>
</evidence>
<evidence type="ECO:0000313" key="5">
    <source>
        <dbReference type="Proteomes" id="UP000632289"/>
    </source>
</evidence>
<comment type="caution">
    <text evidence="4">The sequence shown here is derived from an EMBL/GenBank/DDBJ whole genome shotgun (WGS) entry which is preliminary data.</text>
</comment>
<evidence type="ECO:0000256" key="1">
    <source>
        <dbReference type="SAM" id="MobiDB-lite"/>
    </source>
</evidence>
<keyword evidence="5" id="KW-1185">Reference proteome</keyword>
<reference evidence="4" key="1">
    <citation type="submission" date="2020-09" db="EMBL/GenBank/DDBJ databases">
        <title>Secondary metabolite and genome analysis of marine Streptomyces chumphonensis KK1-2T.</title>
        <authorList>
            <person name="Phongsopitanun W."/>
            <person name="Kanchanasin P."/>
            <person name="Pittayakhajonwut P."/>
            <person name="Suwanborirux K."/>
            <person name="Tanasupawat S."/>
        </authorList>
    </citation>
    <scope>NUCLEOTIDE SEQUENCE</scope>
    <source>
        <strain evidence="4">KK1-2</strain>
    </source>
</reference>
<organism evidence="4 5">
    <name type="scientific">Streptomyces chumphonensis</name>
    <dbReference type="NCBI Taxonomy" id="1214925"/>
    <lineage>
        <taxon>Bacteria</taxon>
        <taxon>Bacillati</taxon>
        <taxon>Actinomycetota</taxon>
        <taxon>Actinomycetes</taxon>
        <taxon>Kitasatosporales</taxon>
        <taxon>Streptomycetaceae</taxon>
        <taxon>Streptomyces</taxon>
    </lineage>
</organism>
<name>A0A927EYA7_9ACTN</name>
<dbReference type="InterPro" id="IPR051448">
    <property type="entry name" value="CdaR-like_regulators"/>
</dbReference>
<dbReference type="RefSeq" id="WP_191209562.1">
    <property type="nucleotide sequence ID" value="NZ_BAABKL010000015.1"/>
</dbReference>
<dbReference type="AlphaFoldDB" id="A0A927EYA7"/>
<accession>A0A927EYA7</accession>
<sequence length="423" mass="46235">MQPDVLSRVRTHAGAPAMPPPVRTRADPEALAVLHRAARVLIEELPQLTDRLVTYLGEREASYRAAITSEGDEVWQEVHRSLRYNVSSLVRPRQFRDAARRCTWEIAVHRAEQGVPLDAVLHAFRRGGAIVWQALIEETERTDPDDVRLLVHLAADVWNFVDEHCALVADAFRETERQLAWRRENRLRLLVQGLLDGTTRIADLPEAASALDLPEDGRYAVVTVTGAHAGGLPGGRLPVGRRGTRLLWHGGPDDEGREAVRAVVLLGDATPQEVARTLRLPPGARLGVSSVVEGLAALGDARKLADTALRCATPDGPAVVLDDHLPAALTVSSPALAAALTRSVLGPLLRLEPADRDVLLDTLTVWLECDGSAPRAGARLYCHRNTVLNRLRRCEQLTGRSLSRPEDLVQLSLALTARRLLPG</sequence>
<dbReference type="Proteomes" id="UP000632289">
    <property type="component" value="Unassembled WGS sequence"/>
</dbReference>
<evidence type="ECO:0000259" key="3">
    <source>
        <dbReference type="Pfam" id="PF14361"/>
    </source>
</evidence>
<protein>
    <submittedName>
        <fullName evidence="4">Helix-turn-helix domain-containing protein</fullName>
    </submittedName>
</protein>
<proteinExistence type="predicted"/>
<dbReference type="PANTHER" id="PTHR33744">
    <property type="entry name" value="CARBOHYDRATE DIACID REGULATOR"/>
    <property type="match status" value="1"/>
</dbReference>
<feature type="domain" description="RsbT co-antagonist protein RsbRD N-terminal" evidence="3">
    <location>
        <begin position="46"/>
        <end position="186"/>
    </location>
</feature>
<gene>
    <name evidence="4" type="ORF">IF129_11855</name>
</gene>
<dbReference type="InterPro" id="IPR025751">
    <property type="entry name" value="RsbRD_N_dom"/>
</dbReference>
<dbReference type="Pfam" id="PF14361">
    <property type="entry name" value="RsbRD_N"/>
    <property type="match status" value="1"/>
</dbReference>
<evidence type="ECO:0000313" key="4">
    <source>
        <dbReference type="EMBL" id="MBD3932244.1"/>
    </source>
</evidence>
<dbReference type="EMBL" id="JACXYU010000005">
    <property type="protein sequence ID" value="MBD3932244.1"/>
    <property type="molecule type" value="Genomic_DNA"/>
</dbReference>
<dbReference type="InterPro" id="IPR025736">
    <property type="entry name" value="PucR_C-HTH_dom"/>
</dbReference>
<feature type="region of interest" description="Disordered" evidence="1">
    <location>
        <begin position="1"/>
        <end position="24"/>
    </location>
</feature>
<dbReference type="InterPro" id="IPR042070">
    <property type="entry name" value="PucR_C-HTH_sf"/>
</dbReference>
<dbReference type="Gene3D" id="1.10.10.2840">
    <property type="entry name" value="PucR C-terminal helix-turn-helix domain"/>
    <property type="match status" value="1"/>
</dbReference>
<feature type="domain" description="PucR C-terminal helix-turn-helix" evidence="2">
    <location>
        <begin position="359"/>
        <end position="417"/>
    </location>
</feature>
<dbReference type="Pfam" id="PF13556">
    <property type="entry name" value="HTH_30"/>
    <property type="match status" value="1"/>
</dbReference>
<dbReference type="PANTHER" id="PTHR33744:SF1">
    <property type="entry name" value="DNA-BINDING TRANSCRIPTIONAL ACTIVATOR ADER"/>
    <property type="match status" value="1"/>
</dbReference>